<feature type="region of interest" description="Disordered" evidence="3">
    <location>
        <begin position="367"/>
        <end position="386"/>
    </location>
</feature>
<name>A0A1R2CZP3_9CILI</name>
<protein>
    <recommendedName>
        <fullName evidence="4">Translin-associated factor X-interacting protein 1 N-terminal domain-containing protein</fullName>
    </recommendedName>
</protein>
<comment type="caution">
    <text evidence="5">The sequence shown here is derived from an EMBL/GenBank/DDBJ whole genome shotgun (WGS) entry which is preliminary data.</text>
</comment>
<sequence length="386" mass="44190">MSSFLGSDNTVDDLQLYKGFKKASRRSKAGLSAQGSKTKFAKPQLTDIVGESPYAQIQAITKTRSISSIKLKPHPQTKNPYLNTSTSNAILTKTGMKNPLHNTENSSQLKQRLLLTSALQNSGKSSAKRIEEKLNEGLKRLKDKQMTSSRFDIFRMAFTDIIENDDNYGNLLKKIKEAYEQRMKLDQIDTSKELVEKLKEEIRELREKVTSSKEDKKFLVKKIEKLAKENTELSRHLDDREGRYVDLQDKLIKLSKIDLEEIPKDDDSWKYLVSENQHLLKVCEEMRKDIKHLSRKEKKLVKLIVALKNRGYPIEDVYQEDVHKEKKKKVLTCDEPVIDDSENEDLVSGRPLDVKKPDFIPKLNLVEIEGSQESSASSSSSESEEA</sequence>
<reference evidence="5 6" key="1">
    <citation type="submission" date="2016-11" db="EMBL/GenBank/DDBJ databases">
        <title>The macronuclear genome of Stentor coeruleus: a giant cell with tiny introns.</title>
        <authorList>
            <person name="Slabodnick M."/>
            <person name="Ruby J.G."/>
            <person name="Reiff S.B."/>
            <person name="Swart E.C."/>
            <person name="Gosai S."/>
            <person name="Prabakaran S."/>
            <person name="Witkowska E."/>
            <person name="Larue G.E."/>
            <person name="Fisher S."/>
            <person name="Freeman R.M."/>
            <person name="Gunawardena J."/>
            <person name="Chu W."/>
            <person name="Stover N.A."/>
            <person name="Gregory B.D."/>
            <person name="Nowacki M."/>
            <person name="Derisi J."/>
            <person name="Roy S.W."/>
            <person name="Marshall W.F."/>
            <person name="Sood P."/>
        </authorList>
    </citation>
    <scope>NUCLEOTIDE SEQUENCE [LARGE SCALE GENOMIC DNA]</scope>
    <source>
        <strain evidence="5">WM001</strain>
    </source>
</reference>
<evidence type="ECO:0000256" key="1">
    <source>
        <dbReference type="ARBA" id="ARBA00023054"/>
    </source>
</evidence>
<evidence type="ECO:0000313" key="6">
    <source>
        <dbReference type="Proteomes" id="UP000187209"/>
    </source>
</evidence>
<dbReference type="OrthoDB" id="323837at2759"/>
<dbReference type="EMBL" id="MPUH01000026">
    <property type="protein sequence ID" value="OMJ94472.1"/>
    <property type="molecule type" value="Genomic_DNA"/>
</dbReference>
<dbReference type="AlphaFoldDB" id="A0A1R2CZP3"/>
<evidence type="ECO:0000259" key="4">
    <source>
        <dbReference type="Pfam" id="PF15739"/>
    </source>
</evidence>
<evidence type="ECO:0000256" key="3">
    <source>
        <dbReference type="SAM" id="MobiDB-lite"/>
    </source>
</evidence>
<evidence type="ECO:0000313" key="5">
    <source>
        <dbReference type="EMBL" id="OMJ94472.1"/>
    </source>
</evidence>
<proteinExistence type="predicted"/>
<evidence type="ECO:0000256" key="2">
    <source>
        <dbReference type="SAM" id="Coils"/>
    </source>
</evidence>
<gene>
    <name evidence="5" type="ORF">SteCoe_2377</name>
</gene>
<dbReference type="InterPro" id="IPR032755">
    <property type="entry name" value="TSNAXIP1_N"/>
</dbReference>
<feature type="domain" description="Translin-associated factor X-interacting protein 1 N-terminal" evidence="4">
    <location>
        <begin position="131"/>
        <end position="237"/>
    </location>
</feature>
<keyword evidence="6" id="KW-1185">Reference proteome</keyword>
<dbReference type="Pfam" id="PF15739">
    <property type="entry name" value="TSNAXIP1_N"/>
    <property type="match status" value="1"/>
</dbReference>
<organism evidence="5 6">
    <name type="scientific">Stentor coeruleus</name>
    <dbReference type="NCBI Taxonomy" id="5963"/>
    <lineage>
        <taxon>Eukaryota</taxon>
        <taxon>Sar</taxon>
        <taxon>Alveolata</taxon>
        <taxon>Ciliophora</taxon>
        <taxon>Postciliodesmatophora</taxon>
        <taxon>Heterotrichea</taxon>
        <taxon>Heterotrichida</taxon>
        <taxon>Stentoridae</taxon>
        <taxon>Stentor</taxon>
    </lineage>
</organism>
<keyword evidence="1 2" id="KW-0175">Coiled coil</keyword>
<dbReference type="Proteomes" id="UP000187209">
    <property type="component" value="Unassembled WGS sequence"/>
</dbReference>
<feature type="coiled-coil region" evidence="2">
    <location>
        <begin position="188"/>
        <end position="243"/>
    </location>
</feature>
<accession>A0A1R2CZP3</accession>